<feature type="non-terminal residue" evidence="4">
    <location>
        <position position="1"/>
    </location>
</feature>
<name>A0A955IA42_9BACT</name>
<organism evidence="4 5">
    <name type="scientific">Candidatus Dojkabacteria bacterium</name>
    <dbReference type="NCBI Taxonomy" id="2099670"/>
    <lineage>
        <taxon>Bacteria</taxon>
        <taxon>Candidatus Dojkabacteria</taxon>
    </lineage>
</organism>
<feature type="domain" description="Response regulatory" evidence="3">
    <location>
        <begin position="53"/>
        <end position="170"/>
    </location>
</feature>
<proteinExistence type="predicted"/>
<dbReference type="SMART" id="SM00448">
    <property type="entry name" value="REC"/>
    <property type="match status" value="1"/>
</dbReference>
<dbReference type="PANTHER" id="PTHR44591">
    <property type="entry name" value="STRESS RESPONSE REGULATOR PROTEIN 1"/>
    <property type="match status" value="1"/>
</dbReference>
<dbReference type="InterPro" id="IPR001789">
    <property type="entry name" value="Sig_transdc_resp-reg_receiver"/>
</dbReference>
<evidence type="ECO:0000256" key="2">
    <source>
        <dbReference type="PROSITE-ProRule" id="PRU00169"/>
    </source>
</evidence>
<dbReference type="CDD" id="cd17574">
    <property type="entry name" value="REC_OmpR"/>
    <property type="match status" value="1"/>
</dbReference>
<comment type="caution">
    <text evidence="4">The sequence shown here is derived from an EMBL/GenBank/DDBJ whole genome shotgun (WGS) entry which is preliminary data.</text>
</comment>
<dbReference type="Pfam" id="PF00072">
    <property type="entry name" value="Response_reg"/>
    <property type="match status" value="1"/>
</dbReference>
<dbReference type="SUPFAM" id="SSF52172">
    <property type="entry name" value="CheY-like"/>
    <property type="match status" value="1"/>
</dbReference>
<keyword evidence="1 2" id="KW-0597">Phosphoprotein</keyword>
<protein>
    <submittedName>
        <fullName evidence="4">Response regulator</fullName>
    </submittedName>
</protein>
<sequence length="187" mass="19796">LLVVNKYPNMPDTQNPAPATQNADLDASKLVKVDPAAQAASPAAPSPVAAGKKILVVEDEPDARTMFVDLLSMEGYEVFSAVDGVDALAKVAAEKYDLILLDIVMPNKDGLEVLEEIMSNKEKYNNPVVVMLTNISGDAAVEKAMELGAKGFKLKIGTEPDQLLRDVATYLGGSIPQNNNSQLAAAA</sequence>
<dbReference type="InterPro" id="IPR050595">
    <property type="entry name" value="Bact_response_regulator"/>
</dbReference>
<evidence type="ECO:0000313" key="5">
    <source>
        <dbReference type="Proteomes" id="UP000760819"/>
    </source>
</evidence>
<dbReference type="InterPro" id="IPR011006">
    <property type="entry name" value="CheY-like_superfamily"/>
</dbReference>
<dbReference type="PANTHER" id="PTHR44591:SF25">
    <property type="entry name" value="CHEMOTAXIS TWO-COMPONENT RESPONSE REGULATOR"/>
    <property type="match status" value="1"/>
</dbReference>
<evidence type="ECO:0000259" key="3">
    <source>
        <dbReference type="PROSITE" id="PS50110"/>
    </source>
</evidence>
<dbReference type="PROSITE" id="PS50110">
    <property type="entry name" value="RESPONSE_REGULATORY"/>
    <property type="match status" value="1"/>
</dbReference>
<dbReference type="Proteomes" id="UP000760819">
    <property type="component" value="Unassembled WGS sequence"/>
</dbReference>
<dbReference type="GO" id="GO:0000160">
    <property type="term" value="P:phosphorelay signal transduction system"/>
    <property type="evidence" value="ECO:0007669"/>
    <property type="project" value="InterPro"/>
</dbReference>
<dbReference type="AlphaFoldDB" id="A0A955IA42"/>
<reference evidence="4" key="1">
    <citation type="submission" date="2020-04" db="EMBL/GenBank/DDBJ databases">
        <authorList>
            <person name="Zhang T."/>
        </authorList>
    </citation>
    <scope>NUCLEOTIDE SEQUENCE</scope>
    <source>
        <strain evidence="4">HKST-UBA12</strain>
    </source>
</reference>
<evidence type="ECO:0000256" key="1">
    <source>
        <dbReference type="ARBA" id="ARBA00022553"/>
    </source>
</evidence>
<evidence type="ECO:0000313" key="4">
    <source>
        <dbReference type="EMBL" id="MCA9379493.1"/>
    </source>
</evidence>
<reference evidence="4" key="2">
    <citation type="journal article" date="2021" name="Microbiome">
        <title>Successional dynamics and alternative stable states in a saline activated sludge microbial community over 9 years.</title>
        <authorList>
            <person name="Wang Y."/>
            <person name="Ye J."/>
            <person name="Ju F."/>
            <person name="Liu L."/>
            <person name="Boyd J.A."/>
            <person name="Deng Y."/>
            <person name="Parks D.H."/>
            <person name="Jiang X."/>
            <person name="Yin X."/>
            <person name="Woodcroft B.J."/>
            <person name="Tyson G.W."/>
            <person name="Hugenholtz P."/>
            <person name="Polz M.F."/>
            <person name="Zhang T."/>
        </authorList>
    </citation>
    <scope>NUCLEOTIDE SEQUENCE</scope>
    <source>
        <strain evidence="4">HKST-UBA12</strain>
    </source>
</reference>
<dbReference type="EMBL" id="JAGQLI010000205">
    <property type="protein sequence ID" value="MCA9379493.1"/>
    <property type="molecule type" value="Genomic_DNA"/>
</dbReference>
<accession>A0A955IA42</accession>
<dbReference type="Gene3D" id="3.40.50.2300">
    <property type="match status" value="1"/>
</dbReference>
<gene>
    <name evidence="4" type="ORF">KC640_03625</name>
</gene>
<feature type="modified residue" description="4-aspartylphosphate" evidence="2">
    <location>
        <position position="102"/>
    </location>
</feature>